<reference evidence="7 8" key="1">
    <citation type="submission" date="2022-03" db="EMBL/GenBank/DDBJ databases">
        <authorList>
            <person name="Nunn A."/>
            <person name="Chopra R."/>
            <person name="Nunn A."/>
            <person name="Contreras Garrido A."/>
        </authorList>
    </citation>
    <scope>NUCLEOTIDE SEQUENCE [LARGE SCALE GENOMIC DNA]</scope>
</reference>
<evidence type="ECO:0000256" key="4">
    <source>
        <dbReference type="ARBA" id="ARBA00022821"/>
    </source>
</evidence>
<evidence type="ECO:0000256" key="6">
    <source>
        <dbReference type="SAM" id="SignalP"/>
    </source>
</evidence>
<feature type="chain" id="PRO_5043661722" evidence="6">
    <location>
        <begin position="25"/>
        <end position="82"/>
    </location>
</feature>
<feature type="signal peptide" evidence="6">
    <location>
        <begin position="1"/>
        <end position="24"/>
    </location>
</feature>
<name>A0AAU9R499_THLAR</name>
<evidence type="ECO:0000256" key="3">
    <source>
        <dbReference type="ARBA" id="ARBA00022577"/>
    </source>
</evidence>
<gene>
    <name evidence="7" type="ORF">TAV2_LOCUS337</name>
</gene>
<proteinExistence type="inferred from homology"/>
<sequence length="82" mass="9079">MALSKFQLATFLLITCSLLFTIQSKILKTEQIGDEECVYRGRCLFSDECKSRCGPPEFPRGTLGLCMVSPVGSEFLCCCVSQ</sequence>
<evidence type="ECO:0000313" key="8">
    <source>
        <dbReference type="Proteomes" id="UP000836841"/>
    </source>
</evidence>
<comment type="similarity">
    <text evidence="1">Belongs to the DEFL family.</text>
</comment>
<dbReference type="Proteomes" id="UP000836841">
    <property type="component" value="Chromosome 1"/>
</dbReference>
<dbReference type="InterPro" id="IPR010851">
    <property type="entry name" value="DEFL"/>
</dbReference>
<keyword evidence="4" id="KW-0611">Plant defense</keyword>
<dbReference type="Pfam" id="PF25052">
    <property type="entry name" value="AtDEF-like"/>
    <property type="match status" value="1"/>
</dbReference>
<organism evidence="7 8">
    <name type="scientific">Thlaspi arvense</name>
    <name type="common">Field penny-cress</name>
    <dbReference type="NCBI Taxonomy" id="13288"/>
    <lineage>
        <taxon>Eukaryota</taxon>
        <taxon>Viridiplantae</taxon>
        <taxon>Streptophyta</taxon>
        <taxon>Embryophyta</taxon>
        <taxon>Tracheophyta</taxon>
        <taxon>Spermatophyta</taxon>
        <taxon>Magnoliopsida</taxon>
        <taxon>eudicotyledons</taxon>
        <taxon>Gunneridae</taxon>
        <taxon>Pentapetalae</taxon>
        <taxon>rosids</taxon>
        <taxon>malvids</taxon>
        <taxon>Brassicales</taxon>
        <taxon>Brassicaceae</taxon>
        <taxon>Thlaspideae</taxon>
        <taxon>Thlaspi</taxon>
    </lineage>
</organism>
<keyword evidence="8" id="KW-1185">Reference proteome</keyword>
<dbReference type="EMBL" id="OU466857">
    <property type="protein sequence ID" value="CAH2033512.1"/>
    <property type="molecule type" value="Genomic_DNA"/>
</dbReference>
<evidence type="ECO:0000256" key="1">
    <source>
        <dbReference type="ARBA" id="ARBA00006722"/>
    </source>
</evidence>
<evidence type="ECO:0000256" key="2">
    <source>
        <dbReference type="ARBA" id="ARBA00022529"/>
    </source>
</evidence>
<dbReference type="AlphaFoldDB" id="A0AAU9R499"/>
<keyword evidence="2" id="KW-0929">Antimicrobial</keyword>
<evidence type="ECO:0000256" key="5">
    <source>
        <dbReference type="ARBA" id="ARBA00023157"/>
    </source>
</evidence>
<accession>A0AAU9R499</accession>
<protein>
    <submittedName>
        <fullName evidence="7">Uncharacterized protein</fullName>
    </submittedName>
</protein>
<keyword evidence="6" id="KW-0732">Signal</keyword>
<keyword evidence="5" id="KW-1015">Disulfide bond</keyword>
<keyword evidence="3" id="KW-0295">Fungicide</keyword>
<dbReference type="GO" id="GO:0050832">
    <property type="term" value="P:defense response to fungus"/>
    <property type="evidence" value="ECO:0007669"/>
    <property type="project" value="UniProtKB-KW"/>
</dbReference>
<evidence type="ECO:0000313" key="7">
    <source>
        <dbReference type="EMBL" id="CAH2033512.1"/>
    </source>
</evidence>
<dbReference type="GO" id="GO:0031640">
    <property type="term" value="P:killing of cells of another organism"/>
    <property type="evidence" value="ECO:0007669"/>
    <property type="project" value="UniProtKB-KW"/>
</dbReference>